<dbReference type="PANTHER" id="PTHR34047:SF7">
    <property type="entry name" value="RNA-DIRECTED DNA POLYMERASE"/>
    <property type="match status" value="1"/>
</dbReference>
<dbReference type="PROSITE" id="PS50878">
    <property type="entry name" value="RT_POL"/>
    <property type="match status" value="1"/>
</dbReference>
<evidence type="ECO:0000313" key="11">
    <source>
        <dbReference type="EMBL" id="MDS1824581.1"/>
    </source>
</evidence>
<dbReference type="AlphaFoldDB" id="A0AAW8Q8K6"/>
<evidence type="ECO:0000256" key="2">
    <source>
        <dbReference type="ARBA" id="ARBA00022679"/>
    </source>
</evidence>
<evidence type="ECO:0000256" key="6">
    <source>
        <dbReference type="ARBA" id="ARBA00022918"/>
    </source>
</evidence>
<organism evidence="11 12">
    <name type="scientific">Vibrio parahaemolyticus</name>
    <dbReference type="NCBI Taxonomy" id="670"/>
    <lineage>
        <taxon>Bacteria</taxon>
        <taxon>Pseudomonadati</taxon>
        <taxon>Pseudomonadota</taxon>
        <taxon>Gammaproteobacteria</taxon>
        <taxon>Vibrionales</taxon>
        <taxon>Vibrionaceae</taxon>
        <taxon>Vibrio</taxon>
    </lineage>
</organism>
<dbReference type="GO" id="GO:0003723">
    <property type="term" value="F:RNA binding"/>
    <property type="evidence" value="ECO:0007669"/>
    <property type="project" value="InterPro"/>
</dbReference>
<dbReference type="InterPro" id="IPR051083">
    <property type="entry name" value="GrpII_Intron_Splice-Mob/Def"/>
</dbReference>
<sequence length="309" mass="35440">MLLELLSRLTILEEEYILNIAQTSAQRYKKFHIRKRNGTLRTIFQPSKEVKGVQRIIHDELLKKLPSHPASTAYKEGSSIKKHAESHKKAKYLLRLDFKDFFESITDNDIRKFAADNLTGKIQHWTEEDTNLLVKLSTFKGGLTIGSITSPLLSDAICYNLDVALFSLSHELGIIYTRYADDLYFSTNSLGILKNIPERVEEIISRLEYPSKLKINKSKTHHSSKKNKMKVTGLTITNDARISIGREKKREIRSKVFNWEELSPEDKSHLSGYLSYIKSVEPAFINNLCTKYGASIIKEITVFNSKKVK</sequence>
<protein>
    <recommendedName>
        <fullName evidence="1">RNA-directed DNA polymerase</fullName>
        <ecNumber evidence="1">2.7.7.49</ecNumber>
    </recommendedName>
</protein>
<evidence type="ECO:0000256" key="8">
    <source>
        <dbReference type="ARBA" id="ARBA00034120"/>
    </source>
</evidence>
<dbReference type="EMBL" id="JAUHGG010000035">
    <property type="protein sequence ID" value="MDS1824581.1"/>
    <property type="molecule type" value="Genomic_DNA"/>
</dbReference>
<evidence type="ECO:0000256" key="7">
    <source>
        <dbReference type="ARBA" id="ARBA00023118"/>
    </source>
</evidence>
<comment type="catalytic activity">
    <reaction evidence="9">
        <text>DNA(n) + a 2'-deoxyribonucleoside 5'-triphosphate = DNA(n+1) + diphosphate</text>
        <dbReference type="Rhea" id="RHEA:22508"/>
        <dbReference type="Rhea" id="RHEA-COMP:17339"/>
        <dbReference type="Rhea" id="RHEA-COMP:17340"/>
        <dbReference type="ChEBI" id="CHEBI:33019"/>
        <dbReference type="ChEBI" id="CHEBI:61560"/>
        <dbReference type="ChEBI" id="CHEBI:173112"/>
        <dbReference type="EC" id="2.7.7.49"/>
    </reaction>
</comment>
<feature type="domain" description="Reverse transcriptase" evidence="10">
    <location>
        <begin position="14"/>
        <end position="236"/>
    </location>
</feature>
<comment type="caution">
    <text evidence="11">The sequence shown here is derived from an EMBL/GenBank/DDBJ whole genome shotgun (WGS) entry which is preliminary data.</text>
</comment>
<evidence type="ECO:0000256" key="1">
    <source>
        <dbReference type="ARBA" id="ARBA00012493"/>
    </source>
</evidence>
<keyword evidence="3" id="KW-0548">Nucleotidyltransferase</keyword>
<evidence type="ECO:0000256" key="9">
    <source>
        <dbReference type="ARBA" id="ARBA00048173"/>
    </source>
</evidence>
<dbReference type="PRINTS" id="PR00866">
    <property type="entry name" value="RNADNAPOLMS"/>
</dbReference>
<gene>
    <name evidence="11" type="ORF">QX249_28630</name>
</gene>
<proteinExistence type="inferred from homology"/>
<evidence type="ECO:0000256" key="4">
    <source>
        <dbReference type="ARBA" id="ARBA00022723"/>
    </source>
</evidence>
<evidence type="ECO:0000256" key="5">
    <source>
        <dbReference type="ARBA" id="ARBA00022842"/>
    </source>
</evidence>
<evidence type="ECO:0000259" key="10">
    <source>
        <dbReference type="PROSITE" id="PS50878"/>
    </source>
</evidence>
<dbReference type="EC" id="2.7.7.49" evidence="1"/>
<dbReference type="InterPro" id="IPR000477">
    <property type="entry name" value="RT_dom"/>
</dbReference>
<dbReference type="InterPro" id="IPR043502">
    <property type="entry name" value="DNA/RNA_pol_sf"/>
</dbReference>
<dbReference type="NCBIfam" id="NF038233">
    <property type="entry name" value="retron_St85_RT"/>
    <property type="match status" value="1"/>
</dbReference>
<keyword evidence="4" id="KW-0479">Metal-binding</keyword>
<dbReference type="RefSeq" id="WP_159404184.1">
    <property type="nucleotide sequence ID" value="NZ_CP034285.1"/>
</dbReference>
<dbReference type="GO" id="GO:0051607">
    <property type="term" value="P:defense response to virus"/>
    <property type="evidence" value="ECO:0007669"/>
    <property type="project" value="UniProtKB-KW"/>
</dbReference>
<dbReference type="GO" id="GO:0003964">
    <property type="term" value="F:RNA-directed DNA polymerase activity"/>
    <property type="evidence" value="ECO:0007669"/>
    <property type="project" value="UniProtKB-KW"/>
</dbReference>
<dbReference type="InterPro" id="IPR000123">
    <property type="entry name" value="Reverse_transcriptase_msDNA"/>
</dbReference>
<keyword evidence="7" id="KW-0051">Antiviral defense</keyword>
<name>A0AAW8Q8K6_VIBPH</name>
<keyword evidence="2" id="KW-0808">Transferase</keyword>
<dbReference type="GO" id="GO:0046872">
    <property type="term" value="F:metal ion binding"/>
    <property type="evidence" value="ECO:0007669"/>
    <property type="project" value="UniProtKB-KW"/>
</dbReference>
<dbReference type="PANTHER" id="PTHR34047">
    <property type="entry name" value="NUCLEAR INTRON MATURASE 1, MITOCHONDRIAL-RELATED"/>
    <property type="match status" value="1"/>
</dbReference>
<dbReference type="Pfam" id="PF00078">
    <property type="entry name" value="RVT_1"/>
    <property type="match status" value="1"/>
</dbReference>
<evidence type="ECO:0000256" key="3">
    <source>
        <dbReference type="ARBA" id="ARBA00022695"/>
    </source>
</evidence>
<accession>A0AAW8Q8K6</accession>
<keyword evidence="6 11" id="KW-0695">RNA-directed DNA polymerase</keyword>
<dbReference type="Proteomes" id="UP001253193">
    <property type="component" value="Unassembled WGS sequence"/>
</dbReference>
<dbReference type="SUPFAM" id="SSF56672">
    <property type="entry name" value="DNA/RNA polymerases"/>
    <property type="match status" value="1"/>
</dbReference>
<keyword evidence="5" id="KW-0460">Magnesium</keyword>
<dbReference type="CDD" id="cd03487">
    <property type="entry name" value="RT_Bac_retron_II"/>
    <property type="match status" value="1"/>
</dbReference>
<evidence type="ECO:0000313" key="12">
    <source>
        <dbReference type="Proteomes" id="UP001253193"/>
    </source>
</evidence>
<reference evidence="11" key="1">
    <citation type="submission" date="2023-06" db="EMBL/GenBank/DDBJ databases">
        <title>Genomic Diversity of Vibrio spp. and Metagenomic Analysis of Pathogens in Florida Gulf Coastal Waters Following Hurricane Ian.</title>
        <authorList>
            <person name="Brumfield K.D."/>
        </authorList>
    </citation>
    <scope>NUCLEOTIDE SEQUENCE</scope>
    <source>
        <strain evidence="11">WBS2B-138</strain>
    </source>
</reference>
<comment type="similarity">
    <text evidence="8">Belongs to the bacterial reverse transcriptase family.</text>
</comment>